<dbReference type="EMBL" id="UINC01002164">
    <property type="protein sequence ID" value="SUZ93654.1"/>
    <property type="molecule type" value="Genomic_DNA"/>
</dbReference>
<protein>
    <recommendedName>
        <fullName evidence="3">D-aminoacyl-tRNA deacylase</fullName>
    </recommendedName>
</protein>
<gene>
    <name evidence="2" type="ORF">METZ01_LOCUS46508</name>
</gene>
<proteinExistence type="inferred from homology"/>
<dbReference type="Gene3D" id="3.50.80.10">
    <property type="entry name" value="D-tyrosyl-tRNA(Tyr) deacylase"/>
    <property type="match status" value="1"/>
</dbReference>
<dbReference type="InterPro" id="IPR003732">
    <property type="entry name" value="Daa-tRNA_deacyls_DTD"/>
</dbReference>
<evidence type="ECO:0008006" key="3">
    <source>
        <dbReference type="Google" id="ProtNLM"/>
    </source>
</evidence>
<feature type="non-terminal residue" evidence="2">
    <location>
        <position position="114"/>
    </location>
</feature>
<dbReference type="InterPro" id="IPR023509">
    <property type="entry name" value="DTD-like_sf"/>
</dbReference>
<evidence type="ECO:0000256" key="1">
    <source>
        <dbReference type="ARBA" id="ARBA00009673"/>
    </source>
</evidence>
<dbReference type="PANTHER" id="PTHR10472:SF5">
    <property type="entry name" value="D-AMINOACYL-TRNA DEACYLASE 1"/>
    <property type="match status" value="1"/>
</dbReference>
<dbReference type="GO" id="GO:0051500">
    <property type="term" value="F:D-tyrosyl-tRNA(Tyr) deacylase activity"/>
    <property type="evidence" value="ECO:0007669"/>
    <property type="project" value="TreeGrafter"/>
</dbReference>
<name>A0A381RQY0_9ZZZZ</name>
<comment type="similarity">
    <text evidence="1">Belongs to the DTD family.</text>
</comment>
<dbReference type="PANTHER" id="PTHR10472">
    <property type="entry name" value="D-TYROSYL-TRNA TYR DEACYLASE"/>
    <property type="match status" value="1"/>
</dbReference>
<dbReference type="Pfam" id="PF02580">
    <property type="entry name" value="Tyr_Deacylase"/>
    <property type="match status" value="1"/>
</dbReference>
<dbReference type="AlphaFoldDB" id="A0A381RQY0"/>
<dbReference type="FunFam" id="3.50.80.10:FF:000001">
    <property type="entry name" value="D-aminoacyl-tRNA deacylase"/>
    <property type="match status" value="1"/>
</dbReference>
<dbReference type="NCBIfam" id="TIGR00256">
    <property type="entry name" value="D-aminoacyl-tRNA deacylase"/>
    <property type="match status" value="1"/>
</dbReference>
<sequence length="114" mass="12717">MLQRVSEAKVTVDDKIAGEIGPGLLIFLGVFQNDAQEDTKFLTNKIVHLRIFDDDAGKMNRSLLDVEGAVLVVSQFTLCADTKKGRRPSFIKAAQPELGEKFYNSFIQDLKERG</sequence>
<organism evidence="2">
    <name type="scientific">marine metagenome</name>
    <dbReference type="NCBI Taxonomy" id="408172"/>
    <lineage>
        <taxon>unclassified sequences</taxon>
        <taxon>metagenomes</taxon>
        <taxon>ecological metagenomes</taxon>
    </lineage>
</organism>
<accession>A0A381RQY0</accession>
<reference evidence="2" key="1">
    <citation type="submission" date="2018-05" db="EMBL/GenBank/DDBJ databases">
        <authorList>
            <person name="Lanie J.A."/>
            <person name="Ng W.-L."/>
            <person name="Kazmierczak K.M."/>
            <person name="Andrzejewski T.M."/>
            <person name="Davidsen T.M."/>
            <person name="Wayne K.J."/>
            <person name="Tettelin H."/>
            <person name="Glass J.I."/>
            <person name="Rusch D."/>
            <person name="Podicherti R."/>
            <person name="Tsui H.-C.T."/>
            <person name="Winkler M.E."/>
        </authorList>
    </citation>
    <scope>NUCLEOTIDE SEQUENCE</scope>
</reference>
<dbReference type="SUPFAM" id="SSF69500">
    <property type="entry name" value="DTD-like"/>
    <property type="match status" value="1"/>
</dbReference>
<dbReference type="GO" id="GO:0005737">
    <property type="term" value="C:cytoplasm"/>
    <property type="evidence" value="ECO:0007669"/>
    <property type="project" value="InterPro"/>
</dbReference>
<evidence type="ECO:0000313" key="2">
    <source>
        <dbReference type="EMBL" id="SUZ93654.1"/>
    </source>
</evidence>